<dbReference type="Pfam" id="PF00691">
    <property type="entry name" value="OmpA"/>
    <property type="match status" value="1"/>
</dbReference>
<keyword evidence="8" id="KW-1185">Reference proteome</keyword>
<organism evidence="7 9">
    <name type="scientific">Moraxella ovis</name>
    <dbReference type="NCBI Taxonomy" id="29433"/>
    <lineage>
        <taxon>Bacteria</taxon>
        <taxon>Pseudomonadati</taxon>
        <taxon>Pseudomonadota</taxon>
        <taxon>Gammaproteobacteria</taxon>
        <taxon>Moraxellales</taxon>
        <taxon>Moraxellaceae</taxon>
        <taxon>Moraxella</taxon>
    </lineage>
</organism>
<sequence length="286" mass="32233">MKSLNKIALAVGSFALLTLTGCATIGNQSPATEKEVTFPAIEKAVFSSNNYKGSWPNWSNVAQVEHGMTKDQLYALLSYPHYREGLYGAREWNYIFNYRTAENEHRQCQYQIHFDKNMTTQAMYWSSPECEKQVKNITKPTQQVINNIIQQMPEAKPVETLALSADALFAFDKFSLSDVNPQGRQELANLVQRLKHYEQTGKISVYIVGHTDRFGGEAYNMNLSKKRADSIAAYLLSSGIKPANLHTLGAGEHMPVKECSISGTKQQQIDCLQPNRRVEVQIYVAQ</sequence>
<dbReference type="PROSITE" id="PS51257">
    <property type="entry name" value="PROKAR_LIPOPROTEIN"/>
    <property type="match status" value="1"/>
</dbReference>
<dbReference type="PANTHER" id="PTHR30329">
    <property type="entry name" value="STATOR ELEMENT OF FLAGELLAR MOTOR COMPLEX"/>
    <property type="match status" value="1"/>
</dbReference>
<dbReference type="InterPro" id="IPR036737">
    <property type="entry name" value="OmpA-like_sf"/>
</dbReference>
<feature type="chain" id="PRO_5016763612" evidence="4">
    <location>
        <begin position="24"/>
        <end position="286"/>
    </location>
</feature>
<evidence type="ECO:0000256" key="1">
    <source>
        <dbReference type="ARBA" id="ARBA00022729"/>
    </source>
</evidence>
<dbReference type="PANTHER" id="PTHR30329:SF21">
    <property type="entry name" value="LIPOPROTEIN YIAD-RELATED"/>
    <property type="match status" value="1"/>
</dbReference>
<keyword evidence="1 4" id="KW-0732">Signal</keyword>
<dbReference type="CDD" id="cd07185">
    <property type="entry name" value="OmpA_C-like"/>
    <property type="match status" value="1"/>
</dbReference>
<reference evidence="7 9" key="2">
    <citation type="submission" date="2018-06" db="EMBL/GenBank/DDBJ databases">
        <authorList>
            <consortium name="Pathogen Informatics"/>
            <person name="Doyle S."/>
        </authorList>
    </citation>
    <scope>NUCLEOTIDE SEQUENCE [LARGE SCALE GENOMIC DNA]</scope>
    <source>
        <strain evidence="7 9">NCTC11227</strain>
    </source>
</reference>
<evidence type="ECO:0000256" key="4">
    <source>
        <dbReference type="SAM" id="SignalP"/>
    </source>
</evidence>
<feature type="domain" description="OmpA-like" evidence="5">
    <location>
        <begin position="156"/>
        <end position="286"/>
    </location>
</feature>
<dbReference type="InterPro" id="IPR007450">
    <property type="entry name" value="BamE_dom"/>
</dbReference>
<name>A0A378PIC1_9GAMM</name>
<dbReference type="GO" id="GO:0019867">
    <property type="term" value="C:outer membrane"/>
    <property type="evidence" value="ECO:0007669"/>
    <property type="project" value="InterPro"/>
</dbReference>
<dbReference type="Gene3D" id="3.30.1330.60">
    <property type="entry name" value="OmpA-like domain"/>
    <property type="match status" value="1"/>
</dbReference>
<dbReference type="Gene3D" id="3.30.1450.10">
    <property type="match status" value="1"/>
</dbReference>
<evidence type="ECO:0000313" key="9">
    <source>
        <dbReference type="Proteomes" id="UP000255102"/>
    </source>
</evidence>
<dbReference type="AlphaFoldDB" id="A0A378PIC1"/>
<keyword evidence="2 3" id="KW-0472">Membrane</keyword>
<proteinExistence type="predicted"/>
<dbReference type="STRING" id="29433.MOVS_02430"/>
<dbReference type="EMBL" id="CP011158">
    <property type="protein sequence ID" value="ANB91031.1"/>
    <property type="molecule type" value="Genomic_DNA"/>
</dbReference>
<evidence type="ECO:0000256" key="3">
    <source>
        <dbReference type="PROSITE-ProRule" id="PRU00473"/>
    </source>
</evidence>
<dbReference type="PROSITE" id="PS51123">
    <property type="entry name" value="OMPA_2"/>
    <property type="match status" value="1"/>
</dbReference>
<dbReference type="Proteomes" id="UP000255102">
    <property type="component" value="Unassembled WGS sequence"/>
</dbReference>
<evidence type="ECO:0000256" key="2">
    <source>
        <dbReference type="ARBA" id="ARBA00023136"/>
    </source>
</evidence>
<evidence type="ECO:0000313" key="8">
    <source>
        <dbReference type="Proteomes" id="UP000076765"/>
    </source>
</evidence>
<dbReference type="KEGG" id="moi:MOVS_02430"/>
<protein>
    <submittedName>
        <fullName evidence="7">Outer membrane protein II</fullName>
    </submittedName>
</protein>
<dbReference type="EMBL" id="UGPW01000001">
    <property type="protein sequence ID" value="STY86523.1"/>
    <property type="molecule type" value="Genomic_DNA"/>
</dbReference>
<reference evidence="6 8" key="1">
    <citation type="submission" date="2015-04" db="EMBL/GenBank/DDBJ databases">
        <authorList>
            <person name="Calcutt M.J."/>
            <person name="Foecking M.F."/>
        </authorList>
    </citation>
    <scope>NUCLEOTIDE SEQUENCE [LARGE SCALE GENOMIC DNA]</scope>
    <source>
        <strain evidence="6 8">199/55</strain>
    </source>
</reference>
<dbReference type="RefSeq" id="WP_063513610.1">
    <property type="nucleotide sequence ID" value="NZ_CP011158.1"/>
</dbReference>
<dbReference type="SUPFAM" id="SSF103088">
    <property type="entry name" value="OmpA-like"/>
    <property type="match status" value="1"/>
</dbReference>
<feature type="signal peptide" evidence="4">
    <location>
        <begin position="1"/>
        <end position="23"/>
    </location>
</feature>
<dbReference type="Proteomes" id="UP000076765">
    <property type="component" value="Chromosome"/>
</dbReference>
<accession>A0A378PIC1</accession>
<evidence type="ECO:0000259" key="5">
    <source>
        <dbReference type="PROSITE" id="PS51123"/>
    </source>
</evidence>
<evidence type="ECO:0000313" key="6">
    <source>
        <dbReference type="EMBL" id="ANB91031.1"/>
    </source>
</evidence>
<evidence type="ECO:0000313" key="7">
    <source>
        <dbReference type="EMBL" id="STY86523.1"/>
    </source>
</evidence>
<gene>
    <name evidence="7" type="primary">ompA_1</name>
    <name evidence="6" type="ORF">MOVS_02430</name>
    <name evidence="7" type="ORF">NCTC11227_00510</name>
</gene>
<dbReference type="InterPro" id="IPR037873">
    <property type="entry name" value="BamE-like"/>
</dbReference>
<dbReference type="InterPro" id="IPR050330">
    <property type="entry name" value="Bact_OuterMem_StrucFunc"/>
</dbReference>
<dbReference type="Pfam" id="PF04355">
    <property type="entry name" value="BamE"/>
    <property type="match status" value="1"/>
</dbReference>
<dbReference type="InterPro" id="IPR006665">
    <property type="entry name" value="OmpA-like"/>
</dbReference>